<dbReference type="Proteomes" id="UP001521184">
    <property type="component" value="Unassembled WGS sequence"/>
</dbReference>
<name>A0ABR3U2J3_9PEZI</name>
<dbReference type="EMBL" id="JAKEKT020000005">
    <property type="protein sequence ID" value="KAL1649957.1"/>
    <property type="molecule type" value="Genomic_DNA"/>
</dbReference>
<evidence type="ECO:0000256" key="4">
    <source>
        <dbReference type="ARBA" id="ARBA00022723"/>
    </source>
</evidence>
<dbReference type="Pfam" id="PF00067">
    <property type="entry name" value="p450"/>
    <property type="match status" value="1"/>
</dbReference>
<dbReference type="PANTHER" id="PTHR24305">
    <property type="entry name" value="CYTOCHROME P450"/>
    <property type="match status" value="1"/>
</dbReference>
<dbReference type="SUPFAM" id="SSF48264">
    <property type="entry name" value="Cytochrome P450"/>
    <property type="match status" value="1"/>
</dbReference>
<evidence type="ECO:0000256" key="1">
    <source>
        <dbReference type="ARBA" id="ARBA00001971"/>
    </source>
</evidence>
<keyword evidence="7" id="KW-0503">Monooxygenase</keyword>
<evidence type="ECO:0000256" key="3">
    <source>
        <dbReference type="ARBA" id="ARBA00022617"/>
    </source>
</evidence>
<protein>
    <recommendedName>
        <fullName evidence="10">Cytochrome p450</fullName>
    </recommendedName>
</protein>
<dbReference type="Gene3D" id="1.10.630.10">
    <property type="entry name" value="Cytochrome P450"/>
    <property type="match status" value="1"/>
</dbReference>
<dbReference type="InterPro" id="IPR036396">
    <property type="entry name" value="Cyt_P450_sf"/>
</dbReference>
<comment type="cofactor">
    <cofactor evidence="1">
        <name>heme</name>
        <dbReference type="ChEBI" id="CHEBI:30413"/>
    </cofactor>
</comment>
<dbReference type="PRINTS" id="PR00385">
    <property type="entry name" value="P450"/>
</dbReference>
<evidence type="ECO:0000313" key="9">
    <source>
        <dbReference type="Proteomes" id="UP001521184"/>
    </source>
</evidence>
<keyword evidence="3" id="KW-0349">Heme</keyword>
<evidence type="ECO:0000256" key="6">
    <source>
        <dbReference type="ARBA" id="ARBA00023004"/>
    </source>
</evidence>
<dbReference type="CDD" id="cd11051">
    <property type="entry name" value="CYP59-like"/>
    <property type="match status" value="1"/>
</dbReference>
<sequence>MASGLLLVALLSAGALYVVLLWRRKRASFKGLATQPQPPGHDPLFGHAKVIKELADELPPGIHPAVYGYLLRKKYNLPRAFYVDLWPFSDSWLLVNANELSEQITTKPNIAKFNRMKVMLQPFGGQRNLVVMEGEEWKRWRGIFNSAFSAANLSKHVPAIVHETEKFLDFLSANASSGEVFEMEPAVVDLTVEIIGHVILGNAFTAQAGAKGYKAALRNQIYWVSIGSLPGFSALRALDPWRMYKMRSNERQMNQAIGSVIEERWAERQKAGPSGKKALYAIDLALDAFAADKKAMGQDPTTAAIDSEYMTILQDQMKTFVFAGHDTSSGTICYISWALHKHPHWLEEVRAEHDRVLGPDPSAATAAIAARPNIINELPVTSAVIKETLRVFPPAGTIRGSETPYPIVDPETGETFETKDFMVWAPGFAQMRDERYFPDPHSFRPERWLRDRCPEELEPRLRDPHAWRPFEVGPRNCIGQELAMIEVKIVMALMLRKFEIIPSYTQKVDSKFDYLGGPAYPVLFGTAKPNQGMPIRVVKRSA</sequence>
<keyword evidence="5" id="KW-0560">Oxidoreductase</keyword>
<reference evidence="8 9" key="1">
    <citation type="journal article" date="2023" name="Plant Dis.">
        <title>First Report of Diplodia intermedia Causing Canker and Dieback Diseases on Apple Trees in Canada.</title>
        <authorList>
            <person name="Ellouze W."/>
            <person name="Ilyukhin E."/>
            <person name="Sulman M."/>
            <person name="Ali S."/>
        </authorList>
    </citation>
    <scope>NUCLEOTIDE SEQUENCE [LARGE SCALE GENOMIC DNA]</scope>
    <source>
        <strain evidence="8 9">M45-28</strain>
    </source>
</reference>
<accession>A0ABR3U2J3</accession>
<dbReference type="PRINTS" id="PR00463">
    <property type="entry name" value="EP450I"/>
</dbReference>
<evidence type="ECO:0000256" key="5">
    <source>
        <dbReference type="ARBA" id="ARBA00023002"/>
    </source>
</evidence>
<dbReference type="InterPro" id="IPR001128">
    <property type="entry name" value="Cyt_P450"/>
</dbReference>
<evidence type="ECO:0000256" key="7">
    <source>
        <dbReference type="ARBA" id="ARBA00023033"/>
    </source>
</evidence>
<proteinExistence type="predicted"/>
<dbReference type="InterPro" id="IPR050121">
    <property type="entry name" value="Cytochrome_P450_monoxygenase"/>
</dbReference>
<comment type="caution">
    <text evidence="8">The sequence shown here is derived from an EMBL/GenBank/DDBJ whole genome shotgun (WGS) entry which is preliminary data.</text>
</comment>
<gene>
    <name evidence="8" type="ORF">SLS58_001333</name>
</gene>
<keyword evidence="4" id="KW-0479">Metal-binding</keyword>
<organism evidence="8 9">
    <name type="scientific">Diplodia intermedia</name>
    <dbReference type="NCBI Taxonomy" id="856260"/>
    <lineage>
        <taxon>Eukaryota</taxon>
        <taxon>Fungi</taxon>
        <taxon>Dikarya</taxon>
        <taxon>Ascomycota</taxon>
        <taxon>Pezizomycotina</taxon>
        <taxon>Dothideomycetes</taxon>
        <taxon>Dothideomycetes incertae sedis</taxon>
        <taxon>Botryosphaeriales</taxon>
        <taxon>Botryosphaeriaceae</taxon>
        <taxon>Diplodia</taxon>
    </lineage>
</organism>
<comment type="pathway">
    <text evidence="2">Secondary metabolite biosynthesis.</text>
</comment>
<evidence type="ECO:0000256" key="2">
    <source>
        <dbReference type="ARBA" id="ARBA00005179"/>
    </source>
</evidence>
<evidence type="ECO:0008006" key="10">
    <source>
        <dbReference type="Google" id="ProtNLM"/>
    </source>
</evidence>
<evidence type="ECO:0000313" key="8">
    <source>
        <dbReference type="EMBL" id="KAL1649957.1"/>
    </source>
</evidence>
<keyword evidence="9" id="KW-1185">Reference proteome</keyword>
<keyword evidence="6" id="KW-0408">Iron</keyword>
<dbReference type="InterPro" id="IPR002401">
    <property type="entry name" value="Cyt_P450_E_grp-I"/>
</dbReference>
<dbReference type="PANTHER" id="PTHR24305:SF107">
    <property type="entry name" value="P450, PUTATIVE (EUROFUNG)-RELATED"/>
    <property type="match status" value="1"/>
</dbReference>